<reference evidence="1 2" key="1">
    <citation type="submission" date="2015-01" db="EMBL/GenBank/DDBJ databases">
        <title>The Genome Sequence of Exophiala oligosperma CBS72588.</title>
        <authorList>
            <consortium name="The Broad Institute Genomics Platform"/>
            <person name="Cuomo C."/>
            <person name="de Hoog S."/>
            <person name="Gorbushina A."/>
            <person name="Stielow B."/>
            <person name="Teixiera M."/>
            <person name="Abouelleil A."/>
            <person name="Chapman S.B."/>
            <person name="Priest M."/>
            <person name="Young S.K."/>
            <person name="Wortman J."/>
            <person name="Nusbaum C."/>
            <person name="Birren B."/>
        </authorList>
    </citation>
    <scope>NUCLEOTIDE SEQUENCE [LARGE SCALE GENOMIC DNA]</scope>
    <source>
        <strain evidence="1 2">CBS 72588</strain>
    </source>
</reference>
<name>A0A0D2BX04_9EURO</name>
<sequence length="144" mass="15065">MRPAAVLCGTDPSHTKHLSEHLAHKIEVVHVCSNTQAALTEIPALLSGEKVIPSSGQGANATGDTPRTDVSLVVIGRFEPADSQAITEVIEQVKPLAVLIADPTKKSPGQQGPPTIEMIQARILESIGAAESADGTLVPGVYRF</sequence>
<dbReference type="GeneID" id="27357662"/>
<dbReference type="VEuPathDB" id="FungiDB:PV06_05588"/>
<protein>
    <submittedName>
        <fullName evidence="1">Uncharacterized protein</fullName>
    </submittedName>
</protein>
<organism evidence="1 2">
    <name type="scientific">Exophiala oligosperma</name>
    <dbReference type="NCBI Taxonomy" id="215243"/>
    <lineage>
        <taxon>Eukaryota</taxon>
        <taxon>Fungi</taxon>
        <taxon>Dikarya</taxon>
        <taxon>Ascomycota</taxon>
        <taxon>Pezizomycotina</taxon>
        <taxon>Eurotiomycetes</taxon>
        <taxon>Chaetothyriomycetidae</taxon>
        <taxon>Chaetothyriales</taxon>
        <taxon>Herpotrichiellaceae</taxon>
        <taxon>Exophiala</taxon>
    </lineage>
</organism>
<dbReference type="HOGENOM" id="CLU_1806188_0_0_1"/>
<dbReference type="EMBL" id="KN847336">
    <property type="protein sequence ID" value="KIW41997.1"/>
    <property type="molecule type" value="Genomic_DNA"/>
</dbReference>
<proteinExistence type="predicted"/>
<dbReference type="Proteomes" id="UP000053342">
    <property type="component" value="Unassembled WGS sequence"/>
</dbReference>
<dbReference type="OrthoDB" id="3649348at2759"/>
<gene>
    <name evidence="1" type="ORF">PV06_05588</name>
</gene>
<dbReference type="AlphaFoldDB" id="A0A0D2BX04"/>
<evidence type="ECO:0000313" key="1">
    <source>
        <dbReference type="EMBL" id="KIW41997.1"/>
    </source>
</evidence>
<accession>A0A0D2BX04</accession>
<keyword evidence="2" id="KW-1185">Reference proteome</keyword>
<evidence type="ECO:0000313" key="2">
    <source>
        <dbReference type="Proteomes" id="UP000053342"/>
    </source>
</evidence>
<dbReference type="RefSeq" id="XP_016262213.1">
    <property type="nucleotide sequence ID" value="XM_016406609.1"/>
</dbReference>